<dbReference type="EMBL" id="JACGWO010000004">
    <property type="protein sequence ID" value="KAK4429285.1"/>
    <property type="molecule type" value="Genomic_DNA"/>
</dbReference>
<evidence type="ECO:0000256" key="5">
    <source>
        <dbReference type="ARBA" id="ARBA00022842"/>
    </source>
</evidence>
<evidence type="ECO:0000256" key="2">
    <source>
        <dbReference type="ARBA" id="ARBA00022603"/>
    </source>
</evidence>
<dbReference type="InterPro" id="IPR042086">
    <property type="entry name" value="MeTrfase_capping"/>
</dbReference>
<dbReference type="SUPFAM" id="SSF53335">
    <property type="entry name" value="S-adenosyl-L-methionine-dependent methyltransferases"/>
    <property type="match status" value="1"/>
</dbReference>
<dbReference type="PANTHER" id="PTHR31009">
    <property type="entry name" value="S-ADENOSYL-L-METHIONINE:CARBOXYL METHYLTRANSFERASE FAMILY PROTEIN"/>
    <property type="match status" value="1"/>
</dbReference>
<protein>
    <submittedName>
        <fullName evidence="6">Jasmonate O-methyltransferase</fullName>
    </submittedName>
</protein>
<evidence type="ECO:0000313" key="7">
    <source>
        <dbReference type="Proteomes" id="UP001293254"/>
    </source>
</evidence>
<evidence type="ECO:0000256" key="1">
    <source>
        <dbReference type="ARBA" id="ARBA00007967"/>
    </source>
</evidence>
<evidence type="ECO:0000256" key="3">
    <source>
        <dbReference type="ARBA" id="ARBA00022679"/>
    </source>
</evidence>
<name>A0AAE1YFM0_9LAMI</name>
<keyword evidence="4" id="KW-0479">Metal-binding</keyword>
<reference evidence="6" key="2">
    <citation type="journal article" date="2024" name="Plant">
        <title>Genomic evolution and insights into agronomic trait innovations of Sesamum species.</title>
        <authorList>
            <person name="Miao H."/>
            <person name="Wang L."/>
            <person name="Qu L."/>
            <person name="Liu H."/>
            <person name="Sun Y."/>
            <person name="Le M."/>
            <person name="Wang Q."/>
            <person name="Wei S."/>
            <person name="Zheng Y."/>
            <person name="Lin W."/>
            <person name="Duan Y."/>
            <person name="Cao H."/>
            <person name="Xiong S."/>
            <person name="Wang X."/>
            <person name="Wei L."/>
            <person name="Li C."/>
            <person name="Ma Q."/>
            <person name="Ju M."/>
            <person name="Zhao R."/>
            <person name="Li G."/>
            <person name="Mu C."/>
            <person name="Tian Q."/>
            <person name="Mei H."/>
            <person name="Zhang T."/>
            <person name="Gao T."/>
            <person name="Zhang H."/>
        </authorList>
    </citation>
    <scope>NUCLEOTIDE SEQUENCE</scope>
    <source>
        <strain evidence="6">3651</strain>
    </source>
</reference>
<reference evidence="6" key="1">
    <citation type="submission" date="2020-06" db="EMBL/GenBank/DDBJ databases">
        <authorList>
            <person name="Li T."/>
            <person name="Hu X."/>
            <person name="Zhang T."/>
            <person name="Song X."/>
            <person name="Zhang H."/>
            <person name="Dai N."/>
            <person name="Sheng W."/>
            <person name="Hou X."/>
            <person name="Wei L."/>
        </authorList>
    </citation>
    <scope>NUCLEOTIDE SEQUENCE</scope>
    <source>
        <strain evidence="6">3651</strain>
        <tissue evidence="6">Leaf</tissue>
    </source>
</reference>
<dbReference type="GO" id="GO:0032259">
    <property type="term" value="P:methylation"/>
    <property type="evidence" value="ECO:0007669"/>
    <property type="project" value="UniProtKB-KW"/>
</dbReference>
<comment type="caution">
    <text evidence="6">The sequence shown here is derived from an EMBL/GenBank/DDBJ whole genome shotgun (WGS) entry which is preliminary data.</text>
</comment>
<dbReference type="Gene3D" id="1.10.1200.270">
    <property type="entry name" value="Methyltransferase, alpha-helical capping domain"/>
    <property type="match status" value="1"/>
</dbReference>
<keyword evidence="7" id="KW-1185">Reference proteome</keyword>
<keyword evidence="2" id="KW-0489">Methyltransferase</keyword>
<dbReference type="Gene3D" id="3.40.50.150">
    <property type="entry name" value="Vaccinia Virus protein VP39"/>
    <property type="match status" value="1"/>
</dbReference>
<evidence type="ECO:0000313" key="6">
    <source>
        <dbReference type="EMBL" id="KAK4429285.1"/>
    </source>
</evidence>
<dbReference type="InterPro" id="IPR029063">
    <property type="entry name" value="SAM-dependent_MTases_sf"/>
</dbReference>
<dbReference type="Pfam" id="PF03492">
    <property type="entry name" value="Methyltransf_7"/>
    <property type="match status" value="1"/>
</dbReference>
<dbReference type="AlphaFoldDB" id="A0AAE1YFM0"/>
<keyword evidence="5" id="KW-0460">Magnesium</keyword>
<dbReference type="GO" id="GO:0008168">
    <property type="term" value="F:methyltransferase activity"/>
    <property type="evidence" value="ECO:0007669"/>
    <property type="project" value="UniProtKB-KW"/>
</dbReference>
<dbReference type="Proteomes" id="UP001293254">
    <property type="component" value="Unassembled WGS sequence"/>
</dbReference>
<dbReference type="GO" id="GO:0046872">
    <property type="term" value="F:metal ion binding"/>
    <property type="evidence" value="ECO:0007669"/>
    <property type="project" value="UniProtKB-KW"/>
</dbReference>
<evidence type="ECO:0000256" key="4">
    <source>
        <dbReference type="ARBA" id="ARBA00022723"/>
    </source>
</evidence>
<accession>A0AAE1YFM0</accession>
<sequence>MRMQVPPALCTKAGKHLNKGKIYISKTSPPSVLKAYLSQFQTDFFAFLRSRAAEMVAGGGMLLSFNGRSSPDAAAEVGFHQWELLSQALMKKIDSFNAPYYAPSAEEVANIVEEEGSFIINHLQEFEIDWDGGSTDNNDDDNNNNVVNGFENLSRGRRVAKIVRAVVEPMVESHFGRDIMDELFRRYGEVVDHYMSKTRAKNINLILSVTRINSCY</sequence>
<proteinExistence type="inferred from homology"/>
<organism evidence="6 7">
    <name type="scientific">Sesamum alatum</name>
    <dbReference type="NCBI Taxonomy" id="300844"/>
    <lineage>
        <taxon>Eukaryota</taxon>
        <taxon>Viridiplantae</taxon>
        <taxon>Streptophyta</taxon>
        <taxon>Embryophyta</taxon>
        <taxon>Tracheophyta</taxon>
        <taxon>Spermatophyta</taxon>
        <taxon>Magnoliopsida</taxon>
        <taxon>eudicotyledons</taxon>
        <taxon>Gunneridae</taxon>
        <taxon>Pentapetalae</taxon>
        <taxon>asterids</taxon>
        <taxon>lamiids</taxon>
        <taxon>Lamiales</taxon>
        <taxon>Pedaliaceae</taxon>
        <taxon>Sesamum</taxon>
    </lineage>
</organism>
<gene>
    <name evidence="6" type="ORF">Salat_1228800</name>
</gene>
<comment type="similarity">
    <text evidence="1">Belongs to the methyltransferase superfamily. Type-7 methyltransferase family.</text>
</comment>
<keyword evidence="3" id="KW-0808">Transferase</keyword>
<dbReference type="InterPro" id="IPR005299">
    <property type="entry name" value="MeTrfase_7"/>
</dbReference>